<feature type="non-terminal residue" evidence="1">
    <location>
        <position position="79"/>
    </location>
</feature>
<sequence>MHSIRNYFLIAAILFLILNLFYSNNLKIDASSDTLILQNDESFQYFEYYNQIFPSKNFLVLAIQSNKKIEENYIKNINL</sequence>
<dbReference type="AlphaFoldDB" id="A0A382FDK2"/>
<name>A0A382FDK2_9ZZZZ</name>
<dbReference type="EMBL" id="UINC01049423">
    <property type="protein sequence ID" value="SVB61188.1"/>
    <property type="molecule type" value="Genomic_DNA"/>
</dbReference>
<protein>
    <submittedName>
        <fullName evidence="1">Uncharacterized protein</fullName>
    </submittedName>
</protein>
<reference evidence="1" key="1">
    <citation type="submission" date="2018-05" db="EMBL/GenBank/DDBJ databases">
        <authorList>
            <person name="Lanie J.A."/>
            <person name="Ng W.-L."/>
            <person name="Kazmierczak K.M."/>
            <person name="Andrzejewski T.M."/>
            <person name="Davidsen T.M."/>
            <person name="Wayne K.J."/>
            <person name="Tettelin H."/>
            <person name="Glass J.I."/>
            <person name="Rusch D."/>
            <person name="Podicherti R."/>
            <person name="Tsui H.-C.T."/>
            <person name="Winkler M.E."/>
        </authorList>
    </citation>
    <scope>NUCLEOTIDE SEQUENCE</scope>
</reference>
<organism evidence="1">
    <name type="scientific">marine metagenome</name>
    <dbReference type="NCBI Taxonomy" id="408172"/>
    <lineage>
        <taxon>unclassified sequences</taxon>
        <taxon>metagenomes</taxon>
        <taxon>ecological metagenomes</taxon>
    </lineage>
</organism>
<evidence type="ECO:0000313" key="1">
    <source>
        <dbReference type="EMBL" id="SVB61188.1"/>
    </source>
</evidence>
<accession>A0A382FDK2</accession>
<proteinExistence type="predicted"/>
<gene>
    <name evidence="1" type="ORF">METZ01_LOCUS214042</name>
</gene>